<reference evidence="1" key="2">
    <citation type="journal article" date="2020" name="Microorganisms">
        <title>Osmotic Adaptation and Compatible Solute Biosynthesis of Phototrophic Bacteria as Revealed from Genome Analyses.</title>
        <authorList>
            <person name="Imhoff J.F."/>
            <person name="Rahn T."/>
            <person name="Kunzel S."/>
            <person name="Keller A."/>
            <person name="Neulinger S.C."/>
        </authorList>
    </citation>
    <scope>NUCLEOTIDE SEQUENCE</scope>
    <source>
        <strain evidence="1">DSM 11080</strain>
    </source>
</reference>
<dbReference type="PANTHER" id="PTHR40266">
    <property type="entry name" value="TOXIN HIGB-1"/>
    <property type="match status" value="1"/>
</dbReference>
<evidence type="ECO:0000313" key="2">
    <source>
        <dbReference type="Proteomes" id="UP001296776"/>
    </source>
</evidence>
<protein>
    <submittedName>
        <fullName evidence="1">Peptidase</fullName>
    </submittedName>
</protein>
<dbReference type="RefSeq" id="WP_200346345.1">
    <property type="nucleotide sequence ID" value="NZ_NRSJ01000018.1"/>
</dbReference>
<name>A0AAJ0U4L6_9GAMM</name>
<comment type="caution">
    <text evidence="1">The sequence shown here is derived from an EMBL/GenBank/DDBJ whole genome shotgun (WGS) entry which is preliminary data.</text>
</comment>
<dbReference type="AlphaFoldDB" id="A0AAJ0U4L6"/>
<dbReference type="EMBL" id="NRSJ01000018">
    <property type="protein sequence ID" value="MBK1705136.1"/>
    <property type="molecule type" value="Genomic_DNA"/>
</dbReference>
<proteinExistence type="predicted"/>
<reference evidence="1" key="1">
    <citation type="submission" date="2017-08" db="EMBL/GenBank/DDBJ databases">
        <authorList>
            <person name="Imhoff J.F."/>
            <person name="Rahn T."/>
            <person name="Kuenzel S."/>
            <person name="Neulinger S.C."/>
        </authorList>
    </citation>
    <scope>NUCLEOTIDE SEQUENCE</scope>
    <source>
        <strain evidence="1">DSM 11080</strain>
    </source>
</reference>
<evidence type="ECO:0000313" key="1">
    <source>
        <dbReference type="EMBL" id="MBK1705136.1"/>
    </source>
</evidence>
<dbReference type="Gene3D" id="3.30.2310.20">
    <property type="entry name" value="RelE-like"/>
    <property type="match status" value="1"/>
</dbReference>
<organism evidence="1 2">
    <name type="scientific">Halochromatium glycolicum</name>
    <dbReference type="NCBI Taxonomy" id="85075"/>
    <lineage>
        <taxon>Bacteria</taxon>
        <taxon>Pseudomonadati</taxon>
        <taxon>Pseudomonadota</taxon>
        <taxon>Gammaproteobacteria</taxon>
        <taxon>Chromatiales</taxon>
        <taxon>Chromatiaceae</taxon>
        <taxon>Halochromatium</taxon>
    </lineage>
</organism>
<gene>
    <name evidence="1" type="ORF">CKO40_11435</name>
</gene>
<accession>A0AAJ0U4L6</accession>
<dbReference type="Pfam" id="PF05015">
    <property type="entry name" value="HigB-like_toxin"/>
    <property type="match status" value="1"/>
</dbReference>
<sequence>MIQSFRHKGLERFFSTGKQSGIQAQHAKRLRLILGRLNASASPSDMDLPGLHLHQLSGDRQGTWSVKVSGNWRVTFRFSGTHAEVVDYEDYH</sequence>
<dbReference type="InterPro" id="IPR007711">
    <property type="entry name" value="HigB-1"/>
</dbReference>
<dbReference type="PANTHER" id="PTHR40266:SF2">
    <property type="entry name" value="TOXIN HIGB-1"/>
    <property type="match status" value="1"/>
</dbReference>
<dbReference type="Proteomes" id="UP001296776">
    <property type="component" value="Unassembled WGS sequence"/>
</dbReference>
<dbReference type="InterPro" id="IPR035093">
    <property type="entry name" value="RelE/ParE_toxin_dom_sf"/>
</dbReference>
<dbReference type="SUPFAM" id="SSF143011">
    <property type="entry name" value="RelE-like"/>
    <property type="match status" value="1"/>
</dbReference>
<keyword evidence="2" id="KW-1185">Reference proteome</keyword>